<evidence type="ECO:0000256" key="1">
    <source>
        <dbReference type="RuleBase" id="RU363098"/>
    </source>
</evidence>
<dbReference type="GO" id="GO:0003968">
    <property type="term" value="F:RNA-directed RNA polymerase activity"/>
    <property type="evidence" value="ECO:0007669"/>
    <property type="project" value="UniProtKB-KW"/>
</dbReference>
<comment type="similarity">
    <text evidence="1">Belongs to the RdRP family.</text>
</comment>
<dbReference type="Proteomes" id="UP000018888">
    <property type="component" value="Unassembled WGS sequence"/>
</dbReference>
<evidence type="ECO:0000313" key="4">
    <source>
        <dbReference type="Proteomes" id="UP000018888"/>
    </source>
</evidence>
<keyword evidence="1" id="KW-0696">RNA-directed RNA polymerase</keyword>
<keyword evidence="1" id="KW-0548">Nucleotidyltransferase</keyword>
<dbReference type="PANTHER" id="PTHR23079:SF55">
    <property type="entry name" value="RNA-DIRECTED RNA POLYMERASE"/>
    <property type="match status" value="1"/>
</dbReference>
<sequence length="476" mass="55567">MKKNARISSPNSCDSGIKPPRKWKNFAEIGFKVSNIQTEATVDGIKGFFATHGSVYKVEIVTREAYDSENPERSTGTSYIIFKPVPAYPFWNKSLRFHGRVLQVDYQKYIRSSDTFYSYPAESLELGDYLLPAEINFKDIINDIYSELYVSQQRSRGSITIENKYSAKCWVLHNISCQKSKDKFNWCIDDFWKRITKDDKMPHFHKNNEQPGKWLVFRITFDLDQIGGLNRFKKLIEKAGEYNLAPRTSSISNFPLKIINGTELCKHFVNRKMLNFKVNYMLECNISFNYLNEYNLCKEFYSLLSQQPTKNLKYEMPKYIPYYCGMVRKVIVTPTTSYILIPTMETSHRVIRHFHDIIEIPDMIVRNGFTFSDGSTNVKDNQVQVRPSQHKFESHYNVLEVIRGSTFISTYLNHQAITLLSALGIPDEVFIELKDLRVRKLDKMLESEHTALDILQGMSMNMEFQSHLLNLSKRDF</sequence>
<keyword evidence="1" id="KW-0694">RNA-binding</keyword>
<reference evidence="3 4" key="2">
    <citation type="journal article" date="2018" name="New Phytol.">
        <title>High intraspecific genome diversity in the model arbuscular mycorrhizal symbiont Rhizophagus irregularis.</title>
        <authorList>
            <person name="Chen E.C.H."/>
            <person name="Morin E."/>
            <person name="Beaudet D."/>
            <person name="Noel J."/>
            <person name="Yildirir G."/>
            <person name="Ndikumana S."/>
            <person name="Charron P."/>
            <person name="St-Onge C."/>
            <person name="Giorgi J."/>
            <person name="Kruger M."/>
            <person name="Marton T."/>
            <person name="Ropars J."/>
            <person name="Grigoriev I.V."/>
            <person name="Hainaut M."/>
            <person name="Henrissat B."/>
            <person name="Roux C."/>
            <person name="Martin F."/>
            <person name="Corradi N."/>
        </authorList>
    </citation>
    <scope>NUCLEOTIDE SEQUENCE [LARGE SCALE GENOMIC DNA]</scope>
    <source>
        <strain evidence="3 4">DAOM 197198</strain>
    </source>
</reference>
<organism evidence="3 4">
    <name type="scientific">Rhizophagus irregularis (strain DAOM 181602 / DAOM 197198 / MUCL 43194)</name>
    <name type="common">Arbuscular mycorrhizal fungus</name>
    <name type="synonym">Glomus intraradices</name>
    <dbReference type="NCBI Taxonomy" id="747089"/>
    <lineage>
        <taxon>Eukaryota</taxon>
        <taxon>Fungi</taxon>
        <taxon>Fungi incertae sedis</taxon>
        <taxon>Mucoromycota</taxon>
        <taxon>Glomeromycotina</taxon>
        <taxon>Glomeromycetes</taxon>
        <taxon>Glomerales</taxon>
        <taxon>Glomeraceae</taxon>
        <taxon>Rhizophagus</taxon>
    </lineage>
</organism>
<gene>
    <name evidence="3" type="ORF">GLOIN_2v1873606</name>
</gene>
<dbReference type="Pfam" id="PF05183">
    <property type="entry name" value="RdRP"/>
    <property type="match status" value="1"/>
</dbReference>
<dbReference type="GO" id="GO:0003723">
    <property type="term" value="F:RNA binding"/>
    <property type="evidence" value="ECO:0007669"/>
    <property type="project" value="UniProtKB-KW"/>
</dbReference>
<dbReference type="GO" id="GO:0031380">
    <property type="term" value="C:nuclear RNA-directed RNA polymerase complex"/>
    <property type="evidence" value="ECO:0007669"/>
    <property type="project" value="TreeGrafter"/>
</dbReference>
<evidence type="ECO:0000313" key="3">
    <source>
        <dbReference type="EMBL" id="POG74487.1"/>
    </source>
</evidence>
<keyword evidence="4" id="KW-1185">Reference proteome</keyword>
<name>A0A2P4QA55_RHIID</name>
<dbReference type="InterPro" id="IPR057596">
    <property type="entry name" value="RDRP_core"/>
</dbReference>
<dbReference type="GO" id="GO:0030422">
    <property type="term" value="P:siRNA processing"/>
    <property type="evidence" value="ECO:0007669"/>
    <property type="project" value="TreeGrafter"/>
</dbReference>
<comment type="catalytic activity">
    <reaction evidence="1">
        <text>RNA(n) + a ribonucleoside 5'-triphosphate = RNA(n+1) + diphosphate</text>
        <dbReference type="Rhea" id="RHEA:21248"/>
        <dbReference type="Rhea" id="RHEA-COMP:14527"/>
        <dbReference type="Rhea" id="RHEA-COMP:17342"/>
        <dbReference type="ChEBI" id="CHEBI:33019"/>
        <dbReference type="ChEBI" id="CHEBI:61557"/>
        <dbReference type="ChEBI" id="CHEBI:140395"/>
        <dbReference type="EC" id="2.7.7.48"/>
    </reaction>
</comment>
<dbReference type="EC" id="2.7.7.48" evidence="1"/>
<keyword evidence="1" id="KW-0808">Transferase</keyword>
<reference evidence="3 4" key="1">
    <citation type="journal article" date="2013" name="Proc. Natl. Acad. Sci. U.S.A.">
        <title>Genome of an arbuscular mycorrhizal fungus provides insight into the oldest plant symbiosis.</title>
        <authorList>
            <person name="Tisserant E."/>
            <person name="Malbreil M."/>
            <person name="Kuo A."/>
            <person name="Kohler A."/>
            <person name="Symeonidi A."/>
            <person name="Balestrini R."/>
            <person name="Charron P."/>
            <person name="Duensing N."/>
            <person name="Frei Dit Frey N."/>
            <person name="Gianinazzi-Pearson V."/>
            <person name="Gilbert L.B."/>
            <person name="Handa Y."/>
            <person name="Herr J.R."/>
            <person name="Hijri M."/>
            <person name="Koul R."/>
            <person name="Kawaguchi M."/>
            <person name="Krajinski F."/>
            <person name="Lammers P.J."/>
            <person name="Masclaux F.G."/>
            <person name="Murat C."/>
            <person name="Morin E."/>
            <person name="Ndikumana S."/>
            <person name="Pagni M."/>
            <person name="Petitpierre D."/>
            <person name="Requena N."/>
            <person name="Rosikiewicz P."/>
            <person name="Riley R."/>
            <person name="Saito K."/>
            <person name="San Clemente H."/>
            <person name="Shapiro H."/>
            <person name="van Tuinen D."/>
            <person name="Becard G."/>
            <person name="Bonfante P."/>
            <person name="Paszkowski U."/>
            <person name="Shachar-Hill Y.Y."/>
            <person name="Tuskan G.A."/>
            <person name="Young P.W."/>
            <person name="Sanders I.R."/>
            <person name="Henrissat B."/>
            <person name="Rensing S.A."/>
            <person name="Grigoriev I.V."/>
            <person name="Corradi N."/>
            <person name="Roux C."/>
            <person name="Martin F."/>
        </authorList>
    </citation>
    <scope>NUCLEOTIDE SEQUENCE [LARGE SCALE GENOMIC DNA]</scope>
    <source>
        <strain evidence="3 4">DAOM 197198</strain>
    </source>
</reference>
<dbReference type="VEuPathDB" id="FungiDB:RhiirFUN_016422"/>
<dbReference type="PANTHER" id="PTHR23079">
    <property type="entry name" value="RNA-DEPENDENT RNA POLYMERASE"/>
    <property type="match status" value="1"/>
</dbReference>
<dbReference type="InterPro" id="IPR007855">
    <property type="entry name" value="RDRP"/>
</dbReference>
<dbReference type="AlphaFoldDB" id="A0A2P4QA55"/>
<dbReference type="EMBL" id="AUPC02000071">
    <property type="protein sequence ID" value="POG74487.1"/>
    <property type="molecule type" value="Genomic_DNA"/>
</dbReference>
<evidence type="ECO:0000259" key="2">
    <source>
        <dbReference type="Pfam" id="PF05183"/>
    </source>
</evidence>
<proteinExistence type="inferred from homology"/>
<feature type="domain" description="RDRP core" evidence="2">
    <location>
        <begin position="380"/>
        <end position="473"/>
    </location>
</feature>
<protein>
    <recommendedName>
        <fullName evidence="1">RNA-dependent RNA polymerase</fullName>
        <ecNumber evidence="1">2.7.7.48</ecNumber>
    </recommendedName>
</protein>
<accession>A0A2P4QA55</accession>
<comment type="caution">
    <text evidence="3">The sequence shown here is derived from an EMBL/GenBank/DDBJ whole genome shotgun (WGS) entry which is preliminary data.</text>
</comment>
<dbReference type="VEuPathDB" id="FungiDB:RhiirFUN_016421"/>